<dbReference type="PANTHER" id="PTHR43483">
    <property type="entry name" value="MEMBRANE TRANSPORTER PROTEIN HI_0806-RELATED"/>
    <property type="match status" value="1"/>
</dbReference>
<organism evidence="3 5">
    <name type="scientific">Enterococcus gilvus ATCC BAA-350</name>
    <dbReference type="NCBI Taxonomy" id="1158614"/>
    <lineage>
        <taxon>Bacteria</taxon>
        <taxon>Bacillati</taxon>
        <taxon>Bacillota</taxon>
        <taxon>Bacilli</taxon>
        <taxon>Lactobacillales</taxon>
        <taxon>Enterococcaceae</taxon>
        <taxon>Enterococcus</taxon>
    </lineage>
</organism>
<name>R2XTR2_9ENTE</name>
<reference evidence="4 6" key="2">
    <citation type="submission" date="2013-03" db="EMBL/GenBank/DDBJ databases">
        <title>The Genome Sequence of Enterococcus gilvus ATCC BAA-350 (PacBio/Illumina hybrid assembly).</title>
        <authorList>
            <consortium name="The Broad Institute Genomics Platform"/>
            <consortium name="The Broad Institute Genome Sequencing Center for Infectious Disease"/>
            <person name="Earl A."/>
            <person name="Russ C."/>
            <person name="Gilmore M."/>
            <person name="Surin D."/>
            <person name="Walker B."/>
            <person name="Young S."/>
            <person name="Zeng Q."/>
            <person name="Gargeya S."/>
            <person name="Fitzgerald M."/>
            <person name="Haas B."/>
            <person name="Abouelleil A."/>
            <person name="Allen A.W."/>
            <person name="Alvarado L."/>
            <person name="Arachchi H.M."/>
            <person name="Berlin A.M."/>
            <person name="Chapman S.B."/>
            <person name="Gainer-Dewar J."/>
            <person name="Goldberg J."/>
            <person name="Griggs A."/>
            <person name="Gujja S."/>
            <person name="Hansen M."/>
            <person name="Howarth C."/>
            <person name="Imamovic A."/>
            <person name="Ireland A."/>
            <person name="Larimer J."/>
            <person name="McCowan C."/>
            <person name="Murphy C."/>
            <person name="Pearson M."/>
            <person name="Poon T.W."/>
            <person name="Priest M."/>
            <person name="Roberts A."/>
            <person name="Saif S."/>
            <person name="Shea T."/>
            <person name="Sisk P."/>
            <person name="Sykes S."/>
            <person name="Wortman J."/>
            <person name="Nusbaum C."/>
            <person name="Birren B."/>
        </authorList>
    </citation>
    <scope>NUCLEOTIDE SEQUENCE [LARGE SCALE GENOMIC DNA]</scope>
    <source>
        <strain evidence="4 6">ATCC BAA-350</strain>
    </source>
</reference>
<dbReference type="HOGENOM" id="CLU_040170_0_0_9"/>
<evidence type="ECO:0000313" key="3">
    <source>
        <dbReference type="EMBL" id="EOI58344.1"/>
    </source>
</evidence>
<evidence type="ECO:0000256" key="1">
    <source>
        <dbReference type="SAM" id="Phobius"/>
    </source>
</evidence>
<evidence type="ECO:0000256" key="2">
    <source>
        <dbReference type="SAM" id="SignalP"/>
    </source>
</evidence>
<comment type="caution">
    <text evidence="3">The sequence shown here is derived from an EMBL/GenBank/DDBJ whole genome shotgun (WGS) entry which is preliminary data.</text>
</comment>
<dbReference type="OrthoDB" id="357960at2"/>
<gene>
    <name evidence="4" type="ORF">I592_03945</name>
    <name evidence="3" type="ORF">UKC_00416</name>
</gene>
<feature type="transmembrane region" description="Helical" evidence="1">
    <location>
        <begin position="132"/>
        <end position="149"/>
    </location>
</feature>
<feature type="transmembrane region" description="Helical" evidence="1">
    <location>
        <begin position="170"/>
        <end position="194"/>
    </location>
</feature>
<keyword evidence="6" id="KW-1185">Reference proteome</keyword>
<dbReference type="RefSeq" id="WP_010778866.1">
    <property type="nucleotide sequence ID" value="NZ_ASWH01000002.1"/>
</dbReference>
<proteinExistence type="predicted"/>
<reference evidence="3 5" key="1">
    <citation type="submission" date="2013-02" db="EMBL/GenBank/DDBJ databases">
        <title>The Genome Sequence of Enterococcus gilvus ATCC BAA-350.</title>
        <authorList>
            <consortium name="The Broad Institute Genome Sequencing Platform"/>
            <consortium name="The Broad Institute Genome Sequencing Center for Infectious Disease"/>
            <person name="Earl A.M."/>
            <person name="Gilmore M.S."/>
            <person name="Lebreton F."/>
            <person name="Walker B."/>
            <person name="Young S.K."/>
            <person name="Zeng Q."/>
            <person name="Gargeya S."/>
            <person name="Fitzgerald M."/>
            <person name="Haas B."/>
            <person name="Abouelleil A."/>
            <person name="Alvarado L."/>
            <person name="Arachchi H.M."/>
            <person name="Berlin A.M."/>
            <person name="Chapman S.B."/>
            <person name="Dewar J."/>
            <person name="Goldberg J."/>
            <person name="Griggs A."/>
            <person name="Gujja S."/>
            <person name="Hansen M."/>
            <person name="Howarth C."/>
            <person name="Imamovic A."/>
            <person name="Larimer J."/>
            <person name="McCowan C."/>
            <person name="Murphy C."/>
            <person name="Neiman D."/>
            <person name="Pearson M."/>
            <person name="Priest M."/>
            <person name="Roberts A."/>
            <person name="Saif S."/>
            <person name="Shea T."/>
            <person name="Sisk P."/>
            <person name="Sykes S."/>
            <person name="Wortman J."/>
            <person name="Nusbaum C."/>
            <person name="Birren B."/>
        </authorList>
    </citation>
    <scope>NUCLEOTIDE SEQUENCE [LARGE SCALE GENOMIC DNA]</scope>
    <source>
        <strain evidence="3 5">ATCC BAA-350</strain>
    </source>
</reference>
<keyword evidence="1" id="KW-0472">Membrane</keyword>
<dbReference type="GeneID" id="301216526"/>
<feature type="transmembrane region" description="Helical" evidence="1">
    <location>
        <begin position="85"/>
        <end position="112"/>
    </location>
</feature>
<keyword evidence="1" id="KW-0812">Transmembrane</keyword>
<dbReference type="PANTHER" id="PTHR43483:SF3">
    <property type="entry name" value="MEMBRANE TRANSPORTER PROTEIN HI_0806-RELATED"/>
    <property type="match status" value="1"/>
</dbReference>
<evidence type="ECO:0000313" key="4">
    <source>
        <dbReference type="EMBL" id="EOW79804.1"/>
    </source>
</evidence>
<sequence>MVTILVTLFAVVLAAQAAGMVIDFLRHKGDDGGGSWGGGLGIGFVTNFLDTLGIGSFAPTTLLFDVTKQLKNPRHLPGTLNVGHAIPVLTQAILFTTTVAVQPLTLVALIGSATVGSYIGSNFVTKLPAKKVQLYMGVALIATAILMALRQLGMIDILGADNTATGLSGIRLIIGVVGNFIFGALMTVGCGLYAPCMAMVYMLGMSPLVAFPIMMGSCAGLMPAASINFIRTGDYARKLSLGLGIGGVVGVFIAFTFVKSLNLDILVFLIVLVVLYTGATYIKKGLSKEPEQKTA</sequence>
<feature type="transmembrane region" description="Helical" evidence="1">
    <location>
        <begin position="41"/>
        <end position="64"/>
    </location>
</feature>
<dbReference type="Proteomes" id="UP000014160">
    <property type="component" value="Unassembled WGS sequence"/>
</dbReference>
<dbReference type="AlphaFoldDB" id="R2XTR2"/>
<feature type="transmembrane region" description="Helical" evidence="1">
    <location>
        <begin position="200"/>
        <end position="227"/>
    </location>
</feature>
<evidence type="ECO:0000313" key="6">
    <source>
        <dbReference type="Proteomes" id="UP000014160"/>
    </source>
</evidence>
<evidence type="ECO:0000313" key="5">
    <source>
        <dbReference type="Proteomes" id="UP000013750"/>
    </source>
</evidence>
<dbReference type="eggNOG" id="COG0730">
    <property type="taxonomic scope" value="Bacteria"/>
</dbReference>
<protein>
    <recommendedName>
        <fullName evidence="7">Membrane transporter protein</fullName>
    </recommendedName>
</protein>
<keyword evidence="1" id="KW-1133">Transmembrane helix</keyword>
<dbReference type="EMBL" id="ASWH01000002">
    <property type="protein sequence ID" value="EOW79804.1"/>
    <property type="molecule type" value="Genomic_DNA"/>
</dbReference>
<feature type="transmembrane region" description="Helical" evidence="1">
    <location>
        <begin position="239"/>
        <end position="257"/>
    </location>
</feature>
<dbReference type="EMBL" id="AJDQ01000003">
    <property type="protein sequence ID" value="EOI58344.1"/>
    <property type="molecule type" value="Genomic_DNA"/>
</dbReference>
<dbReference type="PATRIC" id="fig|1158614.3.peg.422"/>
<accession>R2XTR2</accession>
<keyword evidence="2" id="KW-0732">Signal</keyword>
<feature type="signal peptide" evidence="2">
    <location>
        <begin position="1"/>
        <end position="17"/>
    </location>
</feature>
<evidence type="ECO:0008006" key="7">
    <source>
        <dbReference type="Google" id="ProtNLM"/>
    </source>
</evidence>
<feature type="chain" id="PRO_5004358192" description="Membrane transporter protein" evidence="2">
    <location>
        <begin position="18"/>
        <end position="295"/>
    </location>
</feature>
<dbReference type="Proteomes" id="UP000013750">
    <property type="component" value="Unassembled WGS sequence"/>
</dbReference>
<feature type="transmembrane region" description="Helical" evidence="1">
    <location>
        <begin position="263"/>
        <end position="282"/>
    </location>
</feature>